<reference evidence="1 2" key="1">
    <citation type="submission" date="2018-06" db="EMBL/GenBank/DDBJ databases">
        <authorList>
            <consortium name="Pathogen Informatics"/>
            <person name="Doyle S."/>
        </authorList>
    </citation>
    <scope>NUCLEOTIDE SEQUENCE [LARGE SCALE GENOMIC DNA]</scope>
    <source>
        <strain evidence="1 2">NCTC13316</strain>
    </source>
</reference>
<evidence type="ECO:0000313" key="2">
    <source>
        <dbReference type="Proteomes" id="UP000254794"/>
    </source>
</evidence>
<proteinExistence type="predicted"/>
<keyword evidence="2" id="KW-1185">Reference proteome</keyword>
<accession>A0A378JH60</accession>
<dbReference type="RefSeq" id="WP_115330180.1">
    <property type="nucleotide sequence ID" value="NZ_CAAAHP010000004.1"/>
</dbReference>
<organism evidence="1 2">
    <name type="scientific">Legionella busanensis</name>
    <dbReference type="NCBI Taxonomy" id="190655"/>
    <lineage>
        <taxon>Bacteria</taxon>
        <taxon>Pseudomonadati</taxon>
        <taxon>Pseudomonadota</taxon>
        <taxon>Gammaproteobacteria</taxon>
        <taxon>Legionellales</taxon>
        <taxon>Legionellaceae</taxon>
        <taxon>Legionella</taxon>
    </lineage>
</organism>
<dbReference type="AlphaFoldDB" id="A0A378JH60"/>
<sequence>MKTEWKKVDDDWYEKKTINEQRVPVFTYHYKRKSASPTPTILLKTKLAQNLCGYILIKKDIKDTILFIQEHNKLVQTSDNIGKNIILKGLTRAIVITYGKCFTDADGRKIRLDKKFIKTKTNQEIHALLMEMRNQYVAHAGKSIHEKICLSLLCPPPKEVNKVLRGKNVKGKIILEQQLFQTTSTIEFNDGTVLSLLNELRNSLDKKISQIQEKLGLENLDPVKLWNLVKRNKVFHIDEVILEKIQQK</sequence>
<evidence type="ECO:0000313" key="1">
    <source>
        <dbReference type="EMBL" id="STX50464.1"/>
    </source>
</evidence>
<protein>
    <submittedName>
        <fullName evidence="1">Uncharacterized protein</fullName>
    </submittedName>
</protein>
<dbReference type="EMBL" id="UGOD01000001">
    <property type="protein sequence ID" value="STX50464.1"/>
    <property type="molecule type" value="Genomic_DNA"/>
</dbReference>
<dbReference type="OrthoDB" id="7031678at2"/>
<dbReference type="Proteomes" id="UP000254794">
    <property type="component" value="Unassembled WGS sequence"/>
</dbReference>
<gene>
    <name evidence="1" type="ORF">NCTC13316_00545</name>
</gene>
<name>A0A378JH60_9GAMM</name>